<evidence type="ECO:0000256" key="4">
    <source>
        <dbReference type="ARBA" id="ARBA00022603"/>
    </source>
</evidence>
<dbReference type="EC" id="2.1.1.63" evidence="10"/>
<evidence type="ECO:0000256" key="7">
    <source>
        <dbReference type="ARBA" id="ARBA00023159"/>
    </source>
</evidence>
<keyword evidence="5 10" id="KW-0808">Transferase</keyword>
<dbReference type="GO" id="GO:0003908">
    <property type="term" value="F:methylated-DNA-[protein]-cysteine S-methyltransferase activity"/>
    <property type="evidence" value="ECO:0007669"/>
    <property type="project" value="UniProtKB-UniRule"/>
</dbReference>
<dbReference type="GO" id="GO:0005737">
    <property type="term" value="C:cytoplasm"/>
    <property type="evidence" value="ECO:0007669"/>
    <property type="project" value="UniProtKB-SubCell"/>
</dbReference>
<comment type="catalytic activity">
    <reaction evidence="1 10">
        <text>a 4-O-methyl-thymidine in DNA + L-cysteinyl-[protein] = a thymidine in DNA + S-methyl-L-cysteinyl-[protein]</text>
        <dbReference type="Rhea" id="RHEA:53428"/>
        <dbReference type="Rhea" id="RHEA-COMP:10131"/>
        <dbReference type="Rhea" id="RHEA-COMP:10132"/>
        <dbReference type="Rhea" id="RHEA-COMP:13555"/>
        <dbReference type="Rhea" id="RHEA-COMP:13556"/>
        <dbReference type="ChEBI" id="CHEBI:29950"/>
        <dbReference type="ChEBI" id="CHEBI:82612"/>
        <dbReference type="ChEBI" id="CHEBI:137386"/>
        <dbReference type="ChEBI" id="CHEBI:137387"/>
        <dbReference type="EC" id="2.1.1.63"/>
    </reaction>
</comment>
<keyword evidence="4 10" id="KW-0489">Methyltransferase</keyword>
<feature type="domain" description="Methylguanine DNA methyltransferase ribonuclease-like" evidence="13">
    <location>
        <begin position="83"/>
        <end position="158"/>
    </location>
</feature>
<dbReference type="Gene3D" id="3.30.160.70">
    <property type="entry name" value="Methylated DNA-protein cysteine methyltransferase domain"/>
    <property type="match status" value="1"/>
</dbReference>
<feature type="domain" description="Methylated-DNA-[protein]-cysteine S-methyltransferase DNA binding" evidence="11">
    <location>
        <begin position="164"/>
        <end position="242"/>
    </location>
</feature>
<dbReference type="EMBL" id="CACRUT010000018">
    <property type="protein sequence ID" value="VYU48907.1"/>
    <property type="molecule type" value="Genomic_DNA"/>
</dbReference>
<dbReference type="InterPro" id="IPR036217">
    <property type="entry name" value="MethylDNA_cys_MeTrfase_DNAb"/>
</dbReference>
<dbReference type="InterPro" id="IPR036388">
    <property type="entry name" value="WH-like_DNA-bd_sf"/>
</dbReference>
<feature type="active site" description="Nucleophile; methyl group acceptor" evidence="10">
    <location>
        <position position="215"/>
    </location>
</feature>
<evidence type="ECO:0000256" key="2">
    <source>
        <dbReference type="ARBA" id="ARBA00008711"/>
    </source>
</evidence>
<dbReference type="InterPro" id="IPR004026">
    <property type="entry name" value="Ada_DNA_repair_Zn-bd"/>
</dbReference>
<dbReference type="Gene3D" id="1.10.10.10">
    <property type="entry name" value="Winged helix-like DNA-binding domain superfamily/Winged helix DNA-binding domain"/>
    <property type="match status" value="1"/>
</dbReference>
<keyword evidence="3 10" id="KW-0963">Cytoplasm</keyword>
<dbReference type="GO" id="GO:0008270">
    <property type="term" value="F:zinc ion binding"/>
    <property type="evidence" value="ECO:0007669"/>
    <property type="project" value="InterPro"/>
</dbReference>
<evidence type="ECO:0000256" key="8">
    <source>
        <dbReference type="ARBA" id="ARBA00023204"/>
    </source>
</evidence>
<dbReference type="GO" id="GO:0032259">
    <property type="term" value="P:methylation"/>
    <property type="evidence" value="ECO:0007669"/>
    <property type="project" value="UniProtKB-KW"/>
</dbReference>
<sequence>MMKTEEKIKAVKNRDASYRDKFFVAVRTTKIVCTPDCPAKPLEKNIVFYDTLEEALQAGYRPCKICMKEFHNNKRNNMETIKITRYQSPVGDMLIGSYGDKLCICDWAVEKRRSTIDRRIQRHLSAKYEEGTSDVIEQAIGELEEYFAGHRKIFDIPVVFTGSEFQCTVWKELMKIPYGTTISYGELARRIHNPKAVRAVASANATNPISIFVPCHRVIGSNHKLTGYGGGLDAKKGLLGLECSNTEGIELW</sequence>
<proteinExistence type="inferred from homology"/>
<comment type="catalytic activity">
    <reaction evidence="9 10">
        <text>a 6-O-methyl-2'-deoxyguanosine in DNA + L-cysteinyl-[protein] = S-methyl-L-cysteinyl-[protein] + a 2'-deoxyguanosine in DNA</text>
        <dbReference type="Rhea" id="RHEA:24000"/>
        <dbReference type="Rhea" id="RHEA-COMP:10131"/>
        <dbReference type="Rhea" id="RHEA-COMP:10132"/>
        <dbReference type="Rhea" id="RHEA-COMP:11367"/>
        <dbReference type="Rhea" id="RHEA-COMP:11368"/>
        <dbReference type="ChEBI" id="CHEBI:29950"/>
        <dbReference type="ChEBI" id="CHEBI:82612"/>
        <dbReference type="ChEBI" id="CHEBI:85445"/>
        <dbReference type="ChEBI" id="CHEBI:85448"/>
        <dbReference type="EC" id="2.1.1.63"/>
    </reaction>
</comment>
<evidence type="ECO:0000256" key="1">
    <source>
        <dbReference type="ARBA" id="ARBA00001286"/>
    </source>
</evidence>
<comment type="miscellaneous">
    <text evidence="10">This enzyme catalyzes only one turnover and therefore is not strictly catalytic. According to one definition, an enzyme is a biocatalyst that acts repeatedly and over many reaction cycles.</text>
</comment>
<dbReference type="Pfam" id="PF02805">
    <property type="entry name" value="Ada_Zn_binding"/>
    <property type="match status" value="1"/>
</dbReference>
<feature type="domain" description="Ada DNA repair metal-binding" evidence="12">
    <location>
        <begin position="7"/>
        <end position="67"/>
    </location>
</feature>
<organism evidence="14">
    <name type="scientific">Paraprevotella clara</name>
    <dbReference type="NCBI Taxonomy" id="454154"/>
    <lineage>
        <taxon>Bacteria</taxon>
        <taxon>Pseudomonadati</taxon>
        <taxon>Bacteroidota</taxon>
        <taxon>Bacteroidia</taxon>
        <taxon>Bacteroidales</taxon>
        <taxon>Prevotellaceae</taxon>
        <taxon>Paraprevotella</taxon>
    </lineage>
</organism>
<dbReference type="NCBIfam" id="TIGR00589">
    <property type="entry name" value="ogt"/>
    <property type="match status" value="1"/>
</dbReference>
<evidence type="ECO:0000256" key="9">
    <source>
        <dbReference type="ARBA" id="ARBA00049348"/>
    </source>
</evidence>
<evidence type="ECO:0000259" key="12">
    <source>
        <dbReference type="Pfam" id="PF02805"/>
    </source>
</evidence>
<comment type="function">
    <text evidence="10">Involved in the cellular defense against the biological effects of O6-methylguanine (O6-MeG) and O4-methylthymine (O4-MeT) in DNA. Repairs the methylated nucleobase in DNA by stoichiometrically transferring the methyl group to a cysteine residue in the enzyme. This is a suicide reaction: the enzyme is irreversibly inactivated.</text>
</comment>
<dbReference type="PANTHER" id="PTHR10815">
    <property type="entry name" value="METHYLATED-DNA--PROTEIN-CYSTEINE METHYLTRANSFERASE"/>
    <property type="match status" value="1"/>
</dbReference>
<evidence type="ECO:0000259" key="11">
    <source>
        <dbReference type="Pfam" id="PF01035"/>
    </source>
</evidence>
<dbReference type="Pfam" id="PF01035">
    <property type="entry name" value="DNA_binding_1"/>
    <property type="match status" value="1"/>
</dbReference>
<dbReference type="InterPro" id="IPR001497">
    <property type="entry name" value="MethylDNA_cys_MeTrfase_AS"/>
</dbReference>
<dbReference type="InterPro" id="IPR035451">
    <property type="entry name" value="Ada-like_dom_sf"/>
</dbReference>
<dbReference type="InterPro" id="IPR014048">
    <property type="entry name" value="MethylDNA_cys_MeTrfase_DNA-bd"/>
</dbReference>
<dbReference type="GO" id="GO:0006355">
    <property type="term" value="P:regulation of DNA-templated transcription"/>
    <property type="evidence" value="ECO:0007669"/>
    <property type="project" value="InterPro"/>
</dbReference>
<evidence type="ECO:0000259" key="13">
    <source>
        <dbReference type="Pfam" id="PF02870"/>
    </source>
</evidence>
<dbReference type="Gene3D" id="3.40.10.10">
    <property type="entry name" value="DNA Methylphosphotriester Repair Domain"/>
    <property type="match status" value="1"/>
</dbReference>
<protein>
    <recommendedName>
        <fullName evidence="10">Methylated-DNA--protein-cysteine methyltransferase</fullName>
        <ecNumber evidence="10">2.1.1.63</ecNumber>
    </recommendedName>
    <alternativeName>
        <fullName evidence="10">6-O-methylguanine-DNA methyltransferase</fullName>
        <shortName evidence="10">MGMT</shortName>
    </alternativeName>
    <alternativeName>
        <fullName evidence="10">O-6-methylguanine-DNA-alkyltransferase</fullName>
    </alternativeName>
</protein>
<dbReference type="Pfam" id="PF02870">
    <property type="entry name" value="Methyltransf_1N"/>
    <property type="match status" value="1"/>
</dbReference>
<keyword evidence="8 10" id="KW-0234">DNA repair</keyword>
<evidence type="ECO:0000313" key="14">
    <source>
        <dbReference type="EMBL" id="VYU48907.1"/>
    </source>
</evidence>
<evidence type="ECO:0000256" key="3">
    <source>
        <dbReference type="ARBA" id="ARBA00022490"/>
    </source>
</evidence>
<dbReference type="InterPro" id="IPR023546">
    <property type="entry name" value="MGMT"/>
</dbReference>
<dbReference type="InterPro" id="IPR008332">
    <property type="entry name" value="MethylG_MeTrfase_N"/>
</dbReference>
<dbReference type="PANTHER" id="PTHR10815:SF5">
    <property type="entry name" value="METHYLATED-DNA--PROTEIN-CYSTEINE METHYLTRANSFERASE"/>
    <property type="match status" value="1"/>
</dbReference>
<dbReference type="FunFam" id="1.10.10.10:FF:000214">
    <property type="entry name" value="Methylated-DNA--protein-cysteine methyltransferase"/>
    <property type="match status" value="1"/>
</dbReference>
<dbReference type="InterPro" id="IPR036631">
    <property type="entry name" value="MGMT_N_sf"/>
</dbReference>
<name>A0A6N3FA11_9BACT</name>
<dbReference type="CDD" id="cd06445">
    <property type="entry name" value="ATase"/>
    <property type="match status" value="1"/>
</dbReference>
<dbReference type="HAMAP" id="MF_00772">
    <property type="entry name" value="OGT"/>
    <property type="match status" value="1"/>
</dbReference>
<dbReference type="PROSITE" id="PS00374">
    <property type="entry name" value="MGMT"/>
    <property type="match status" value="1"/>
</dbReference>
<keyword evidence="6 10" id="KW-0227">DNA damage</keyword>
<comment type="similarity">
    <text evidence="2 10">Belongs to the MGMT family.</text>
</comment>
<evidence type="ECO:0000256" key="6">
    <source>
        <dbReference type="ARBA" id="ARBA00022763"/>
    </source>
</evidence>
<comment type="subcellular location">
    <subcellularLocation>
        <location evidence="10">Cytoplasm</location>
    </subcellularLocation>
</comment>
<keyword evidence="7" id="KW-0010">Activator</keyword>
<evidence type="ECO:0000256" key="5">
    <source>
        <dbReference type="ARBA" id="ARBA00022679"/>
    </source>
</evidence>
<dbReference type="AlphaFoldDB" id="A0A6N3FA11"/>
<evidence type="ECO:0000256" key="10">
    <source>
        <dbReference type="HAMAP-Rule" id="MF_00772"/>
    </source>
</evidence>
<dbReference type="SUPFAM" id="SSF46767">
    <property type="entry name" value="Methylated DNA-protein cysteine methyltransferase, C-terminal domain"/>
    <property type="match status" value="1"/>
</dbReference>
<dbReference type="SUPFAM" id="SSF53155">
    <property type="entry name" value="Methylated DNA-protein cysteine methyltransferase domain"/>
    <property type="match status" value="1"/>
</dbReference>
<dbReference type="GO" id="GO:0006307">
    <property type="term" value="P:DNA alkylation repair"/>
    <property type="evidence" value="ECO:0007669"/>
    <property type="project" value="UniProtKB-UniRule"/>
</dbReference>
<dbReference type="GO" id="GO:0003677">
    <property type="term" value="F:DNA binding"/>
    <property type="evidence" value="ECO:0007669"/>
    <property type="project" value="InterPro"/>
</dbReference>
<reference evidence="14" key="1">
    <citation type="submission" date="2019-11" db="EMBL/GenBank/DDBJ databases">
        <authorList>
            <person name="Feng L."/>
        </authorList>
    </citation>
    <scope>NUCLEOTIDE SEQUENCE</scope>
    <source>
        <strain evidence="14">PclaraLFYP37</strain>
    </source>
</reference>
<dbReference type="SUPFAM" id="SSF57884">
    <property type="entry name" value="Ada DNA repair protein, N-terminal domain (N-Ada 10)"/>
    <property type="match status" value="1"/>
</dbReference>
<gene>
    <name evidence="14" type="primary">ogt_3</name>
    <name evidence="14" type="ORF">PCLFYP37_03093</name>
</gene>
<accession>A0A6N3FA11</accession>